<feature type="domain" description="SIS" evidence="5">
    <location>
        <begin position="221"/>
        <end position="369"/>
    </location>
</feature>
<evidence type="ECO:0000256" key="1">
    <source>
        <dbReference type="ARBA" id="ARBA00007748"/>
    </source>
</evidence>
<keyword evidence="2" id="KW-0677">Repeat</keyword>
<evidence type="ECO:0000256" key="4">
    <source>
        <dbReference type="ARBA" id="ARBA00029292"/>
    </source>
</evidence>
<evidence type="ECO:0000256" key="2">
    <source>
        <dbReference type="ARBA" id="ARBA00022737"/>
    </source>
</evidence>
<dbReference type="EMBL" id="JACRWE010000004">
    <property type="protein sequence ID" value="MBC5997215.1"/>
    <property type="molecule type" value="Genomic_DNA"/>
</dbReference>
<dbReference type="InterPro" id="IPR035466">
    <property type="entry name" value="GlmS/AgaS_SIS"/>
</dbReference>
<comment type="catalytic activity">
    <reaction evidence="4">
        <text>D-galactosamine 6-phosphate + H2O = D-tagatopyranose 1-phosphate + NH4(+)</text>
        <dbReference type="Rhea" id="RHEA:47680"/>
        <dbReference type="ChEBI" id="CHEBI:15377"/>
        <dbReference type="ChEBI" id="CHEBI:28938"/>
        <dbReference type="ChEBI" id="CHEBI:71674"/>
        <dbReference type="ChEBI" id="CHEBI:138150"/>
    </reaction>
</comment>
<dbReference type="Gene3D" id="3.40.50.10490">
    <property type="entry name" value="Glucose-6-phosphate isomerase like protein, domain 1"/>
    <property type="match status" value="2"/>
</dbReference>
<reference evidence="6 7" key="1">
    <citation type="submission" date="2020-08" db="EMBL/GenBank/DDBJ databases">
        <authorList>
            <person name="Liu C."/>
            <person name="Sun Q."/>
        </authorList>
    </citation>
    <scope>NUCLEOTIDE SEQUENCE [LARGE SCALE GENOMIC DNA]</scope>
    <source>
        <strain evidence="6 7">NSJ-18</strain>
    </source>
</reference>
<dbReference type="CDD" id="cd05008">
    <property type="entry name" value="SIS_GlmS_GlmD_1"/>
    <property type="match status" value="1"/>
</dbReference>
<comment type="similarity">
    <text evidence="1">Belongs to the SIS family. AgaS subfamily.</text>
</comment>
<accession>A0ABR7JQN0</accession>
<dbReference type="Proteomes" id="UP000609849">
    <property type="component" value="Unassembled WGS sequence"/>
</dbReference>
<dbReference type="InterPro" id="IPR046348">
    <property type="entry name" value="SIS_dom_sf"/>
</dbReference>
<dbReference type="InterPro" id="IPR035464">
    <property type="entry name" value="SIS_AgaS"/>
</dbReference>
<dbReference type="SUPFAM" id="SSF53697">
    <property type="entry name" value="SIS domain"/>
    <property type="match status" value="1"/>
</dbReference>
<organism evidence="6 7">
    <name type="scientific">Romboutsia faecis</name>
    <dbReference type="NCBI Taxonomy" id="2764597"/>
    <lineage>
        <taxon>Bacteria</taxon>
        <taxon>Bacillati</taxon>
        <taxon>Bacillota</taxon>
        <taxon>Clostridia</taxon>
        <taxon>Peptostreptococcales</taxon>
        <taxon>Peptostreptococcaceae</taxon>
        <taxon>Romboutsia</taxon>
    </lineage>
</organism>
<evidence type="ECO:0000313" key="6">
    <source>
        <dbReference type="EMBL" id="MBC5997215.1"/>
    </source>
</evidence>
<keyword evidence="3" id="KW-0378">Hydrolase</keyword>
<evidence type="ECO:0000313" key="7">
    <source>
        <dbReference type="Proteomes" id="UP000609849"/>
    </source>
</evidence>
<comment type="caution">
    <text evidence="6">The sequence shown here is derived from an EMBL/GenBank/DDBJ whole genome shotgun (WGS) entry which is preliminary data.</text>
</comment>
<dbReference type="PANTHER" id="PTHR32502:SF3">
    <property type="entry name" value="D-GALACTOSAMINE-6-PHOSPHATE DEAMINASE AGAS-RELATED"/>
    <property type="match status" value="1"/>
</dbReference>
<dbReference type="PANTHER" id="PTHR32502">
    <property type="entry name" value="N-ACETYLGALACTOSAMINE PERMEASE II COMPONENT-RELATED"/>
    <property type="match status" value="1"/>
</dbReference>
<dbReference type="RefSeq" id="WP_147541307.1">
    <property type="nucleotide sequence ID" value="NZ_JACRWE010000004.1"/>
</dbReference>
<dbReference type="CDD" id="cd05010">
    <property type="entry name" value="SIS_AgaS_like"/>
    <property type="match status" value="1"/>
</dbReference>
<feature type="domain" description="SIS" evidence="5">
    <location>
        <begin position="45"/>
        <end position="201"/>
    </location>
</feature>
<gene>
    <name evidence="6" type="ORF">H8923_10610</name>
</gene>
<evidence type="ECO:0000259" key="5">
    <source>
        <dbReference type="PROSITE" id="PS51464"/>
    </source>
</evidence>
<evidence type="ECO:0000256" key="3">
    <source>
        <dbReference type="ARBA" id="ARBA00022801"/>
    </source>
</evidence>
<dbReference type="InterPro" id="IPR001347">
    <property type="entry name" value="SIS_dom"/>
</dbReference>
<dbReference type="PROSITE" id="PS51464">
    <property type="entry name" value="SIS"/>
    <property type="match status" value="2"/>
</dbReference>
<name>A0ABR7JQN0_9FIRM</name>
<dbReference type="InterPro" id="IPR050303">
    <property type="entry name" value="GatZ_KbaZ_carbometab"/>
</dbReference>
<protein>
    <submittedName>
        <fullName evidence="6">SIS domain-containing protein</fullName>
    </submittedName>
</protein>
<proteinExistence type="inferred from homology"/>
<sequence length="394" mass="44142">MFNFEDKKLEGLGAIITTKEIKQQPKLWAEAYEIYKANKTQINEFIENIGEKHGQFRVIFTGAGTSAYVGQTILPYIKKKSDIRKYIVESIPTTDIVSNPYDFYMEDVPTLLVSFARSGNSPESLAAVNLGKQIVKDFYSLAITCAPEGKLAQITKNDEHNYLLLMPSKSNDQGFAMTGSFSCMMLSAMLIFDNLGEDKEKSYIDAIIDMGNNVISREDEIRNLIDKEFDRVVYLGSGCLCGLTQEAQLKLLELTAGKIATGYDSTMGFRHGPKSFINENTLIFVFTSNDEYTRKYDLDVLEEINGDNIAKLTCSISVNKDQNFSGEKFDFDAKYNELPDLYLAFPYVLFAQTVSLLTSVKVGNTPDTPSPSGTVNRVVKGVIIHEYQEQVKNI</sequence>
<keyword evidence="7" id="KW-1185">Reference proteome</keyword>